<name>A0ABV3DGQ4_9ACTN</name>
<feature type="compositionally biased region" description="Low complexity" evidence="1">
    <location>
        <begin position="31"/>
        <end position="57"/>
    </location>
</feature>
<evidence type="ECO:0000256" key="1">
    <source>
        <dbReference type="SAM" id="MobiDB-lite"/>
    </source>
</evidence>
<dbReference type="InterPro" id="IPR027417">
    <property type="entry name" value="P-loop_NTPase"/>
</dbReference>
<evidence type="ECO:0000256" key="2">
    <source>
        <dbReference type="SAM" id="Phobius"/>
    </source>
</evidence>
<comment type="caution">
    <text evidence="3">The sequence shown here is derived from an EMBL/GenBank/DDBJ whole genome shotgun (WGS) entry which is preliminary data.</text>
</comment>
<keyword evidence="3" id="KW-0131">Cell cycle</keyword>
<dbReference type="Gene3D" id="3.40.50.300">
    <property type="entry name" value="P-loop containing nucleotide triphosphate hydrolases"/>
    <property type="match status" value="1"/>
</dbReference>
<evidence type="ECO:0000313" key="3">
    <source>
        <dbReference type="EMBL" id="MEU8134607.1"/>
    </source>
</evidence>
<keyword evidence="2" id="KW-0472">Membrane</keyword>
<sequence length="728" mass="78580">MTDTELFGPDLGTAPGDVEGHRADVIPLRKPVPADTDTDTDPAPADVDDGPAVPVDAPALRRPSWRTMVQGEKRRPIFPAWLLSRDALKAQVRWVLSHTGHVFAFHAVRTPVYAATLAVRSPQGALRLVSGAFRWASDADGRPVRAKAIERADAGEYLRLQRQRDGRVKLRATILATATLTVGILLTALILVGPAWGLALTLMGVTAGLGFLGAPEDKPIVAPAVVRAQVQRLTSLIVLRALSSLGIAALNSKDAHINFPAPITRDGPGWRADVELPYGVTVNEVMDKRDKLASGLRRPLGCVWPEKVTGEHPGLMTLWVGDKDMAGAEQPKWPLDKTGSVSLFKAAPFGTDQRGRMVGLTMMFVSVIIGAVPRMGKTFLLRLLLLIAALDVLAEIHAHELKGTGDLSPLEPVAHRYSSGEEDEDIEYGIADMRDMRAELRRRAKVIRGLPRDLCPENKVTPELAAKRSLGLHPIVIAVDECQVWFEHAKYGAEFEEICTDLVKRGPALGIILILATQRPDAKSLPTGISANAIVRMCMKVMDHTANDMVLGTSAHKNGIRATMFSREDRGIMYFVGEGADARIVRSFYKDAIAAERIALRARGMREAAGTLSGYALDKTDTPVAAAPAHDLLADVLAVMHGDEAKLWNETVVDRLAALRPDAYGPWATLDAKSKPAQLTAALKPFGVKTKGVWLATDDGGGSPNRVGITRSDITTAITKRDGRAASD</sequence>
<accession>A0ABV3DGQ4</accession>
<reference evidence="3 4" key="1">
    <citation type="submission" date="2024-06" db="EMBL/GenBank/DDBJ databases">
        <title>The Natural Products Discovery Center: Release of the First 8490 Sequenced Strains for Exploring Actinobacteria Biosynthetic Diversity.</title>
        <authorList>
            <person name="Kalkreuter E."/>
            <person name="Kautsar S.A."/>
            <person name="Yang D."/>
            <person name="Bader C.D."/>
            <person name="Teijaro C.N."/>
            <person name="Fluegel L."/>
            <person name="Davis C.M."/>
            <person name="Simpson J.R."/>
            <person name="Lauterbach L."/>
            <person name="Steele A.D."/>
            <person name="Gui C."/>
            <person name="Meng S."/>
            <person name="Li G."/>
            <person name="Viehrig K."/>
            <person name="Ye F."/>
            <person name="Su P."/>
            <person name="Kiefer A.F."/>
            <person name="Nichols A."/>
            <person name="Cepeda A.J."/>
            <person name="Yan W."/>
            <person name="Fan B."/>
            <person name="Jiang Y."/>
            <person name="Adhikari A."/>
            <person name="Zheng C.-J."/>
            <person name="Schuster L."/>
            <person name="Cowan T.M."/>
            <person name="Smanski M.J."/>
            <person name="Chevrette M.G."/>
            <person name="De Carvalho L.P.S."/>
            <person name="Shen B."/>
        </authorList>
    </citation>
    <scope>NUCLEOTIDE SEQUENCE [LARGE SCALE GENOMIC DNA]</scope>
    <source>
        <strain evidence="3 4">NPDC048946</strain>
    </source>
</reference>
<protein>
    <submittedName>
        <fullName evidence="3">Cell division protein FtsK</fullName>
    </submittedName>
</protein>
<dbReference type="Proteomes" id="UP001551482">
    <property type="component" value="Unassembled WGS sequence"/>
</dbReference>
<dbReference type="EMBL" id="JBEZFP010000029">
    <property type="protein sequence ID" value="MEU8134607.1"/>
    <property type="molecule type" value="Genomic_DNA"/>
</dbReference>
<dbReference type="SUPFAM" id="SSF52540">
    <property type="entry name" value="P-loop containing nucleoside triphosphate hydrolases"/>
    <property type="match status" value="1"/>
</dbReference>
<dbReference type="RefSeq" id="WP_358353406.1">
    <property type="nucleotide sequence ID" value="NZ_JBEZFP010000029.1"/>
</dbReference>
<keyword evidence="2" id="KW-1133">Transmembrane helix</keyword>
<evidence type="ECO:0000313" key="4">
    <source>
        <dbReference type="Proteomes" id="UP001551482"/>
    </source>
</evidence>
<gene>
    <name evidence="3" type="ORF">AB0C36_13960</name>
</gene>
<feature type="transmembrane region" description="Helical" evidence="2">
    <location>
        <begin position="168"/>
        <end position="190"/>
    </location>
</feature>
<dbReference type="GO" id="GO:0051301">
    <property type="term" value="P:cell division"/>
    <property type="evidence" value="ECO:0007669"/>
    <property type="project" value="UniProtKB-KW"/>
</dbReference>
<organism evidence="3 4">
    <name type="scientific">Streptodolium elevatio</name>
    <dbReference type="NCBI Taxonomy" id="3157996"/>
    <lineage>
        <taxon>Bacteria</taxon>
        <taxon>Bacillati</taxon>
        <taxon>Actinomycetota</taxon>
        <taxon>Actinomycetes</taxon>
        <taxon>Kitasatosporales</taxon>
        <taxon>Streptomycetaceae</taxon>
        <taxon>Streptodolium</taxon>
    </lineage>
</organism>
<keyword evidence="3" id="KW-0132">Cell division</keyword>
<keyword evidence="2" id="KW-0812">Transmembrane</keyword>
<proteinExistence type="predicted"/>
<feature type="region of interest" description="Disordered" evidence="1">
    <location>
        <begin position="1"/>
        <end position="57"/>
    </location>
</feature>
<keyword evidence="4" id="KW-1185">Reference proteome</keyword>